<name>A0A183UBR2_TOXCA</name>
<dbReference type="WBParaSite" id="TCNE_0000593201-mRNA-1">
    <property type="protein sequence ID" value="TCNE_0000593201-mRNA-1"/>
    <property type="gene ID" value="TCNE_0000593201"/>
</dbReference>
<dbReference type="EMBL" id="UYWY01019411">
    <property type="protein sequence ID" value="VDM37190.1"/>
    <property type="molecule type" value="Genomic_DNA"/>
</dbReference>
<keyword evidence="2" id="KW-1185">Reference proteome</keyword>
<dbReference type="Proteomes" id="UP000050794">
    <property type="component" value="Unassembled WGS sequence"/>
</dbReference>
<reference evidence="1 2" key="2">
    <citation type="submission" date="2018-11" db="EMBL/GenBank/DDBJ databases">
        <authorList>
            <consortium name="Pathogen Informatics"/>
        </authorList>
    </citation>
    <scope>NUCLEOTIDE SEQUENCE [LARGE SCALE GENOMIC DNA]</scope>
</reference>
<organism evidence="2 3">
    <name type="scientific">Toxocara canis</name>
    <name type="common">Canine roundworm</name>
    <dbReference type="NCBI Taxonomy" id="6265"/>
    <lineage>
        <taxon>Eukaryota</taxon>
        <taxon>Metazoa</taxon>
        <taxon>Ecdysozoa</taxon>
        <taxon>Nematoda</taxon>
        <taxon>Chromadorea</taxon>
        <taxon>Rhabditida</taxon>
        <taxon>Spirurina</taxon>
        <taxon>Ascaridomorpha</taxon>
        <taxon>Ascaridoidea</taxon>
        <taxon>Toxocaridae</taxon>
        <taxon>Toxocara</taxon>
    </lineage>
</organism>
<evidence type="ECO:0000313" key="2">
    <source>
        <dbReference type="Proteomes" id="UP000050794"/>
    </source>
</evidence>
<sequence length="107" mass="11884">MAKDAKDKADSVMSNVTLAEGTCCAIHSTEHSGQITKQPVHLHDFINVPLPNVSSSQLRHIFEVRCSYTKQPSDDINVRLMALRFTNANLELLKCNLSSCCVVALRR</sequence>
<evidence type="ECO:0000313" key="1">
    <source>
        <dbReference type="EMBL" id="VDM37190.1"/>
    </source>
</evidence>
<reference evidence="3" key="1">
    <citation type="submission" date="2016-06" db="UniProtKB">
        <authorList>
            <consortium name="WormBaseParasite"/>
        </authorList>
    </citation>
    <scope>IDENTIFICATION</scope>
</reference>
<dbReference type="AlphaFoldDB" id="A0A183UBR2"/>
<evidence type="ECO:0000313" key="3">
    <source>
        <dbReference type="WBParaSite" id="TCNE_0000593201-mRNA-1"/>
    </source>
</evidence>
<accession>A0A183UBR2</accession>
<gene>
    <name evidence="1" type="ORF">TCNE_LOCUS5932</name>
</gene>
<protein>
    <submittedName>
        <fullName evidence="3">ZP domain-containing protein</fullName>
    </submittedName>
</protein>
<proteinExistence type="predicted"/>